<reference evidence="4" key="1">
    <citation type="journal article" date="2015" name="MBio">
        <title>Genome-Resolved Metagenomic Analysis Reveals Roles for Candidate Phyla and Other Microbial Community Members in Biogeochemical Transformations in Oil Reservoirs.</title>
        <authorList>
            <person name="Hu P."/>
            <person name="Tom L."/>
            <person name="Singh A."/>
            <person name="Thomas B.C."/>
            <person name="Baker B.J."/>
            <person name="Piceno Y.M."/>
            <person name="Andersen G.L."/>
            <person name="Banfield J.F."/>
        </authorList>
    </citation>
    <scope>NUCLEOTIDE SEQUENCE [LARGE SCALE GENOMIC DNA]</scope>
</reference>
<dbReference type="PATRIC" id="fig|1236046.5.peg.1613"/>
<keyword evidence="1" id="KW-0732">Signal</keyword>
<feature type="domain" description="AB hydrolase-1" evidence="2">
    <location>
        <begin position="62"/>
        <end position="176"/>
    </location>
</feature>
<dbReference type="InterPro" id="IPR053145">
    <property type="entry name" value="AB_hydrolase_Est10"/>
</dbReference>
<feature type="chain" id="PRO_5007097156" evidence="1">
    <location>
        <begin position="27"/>
        <end position="305"/>
    </location>
</feature>
<evidence type="ECO:0000313" key="3">
    <source>
        <dbReference type="EMBL" id="KUK90675.1"/>
    </source>
</evidence>
<evidence type="ECO:0000259" key="2">
    <source>
        <dbReference type="Pfam" id="PF00561"/>
    </source>
</evidence>
<comment type="caution">
    <text evidence="3">The sequence shown here is derived from an EMBL/GenBank/DDBJ whole genome shotgun (WGS) entry which is preliminary data.</text>
</comment>
<dbReference type="GO" id="GO:0052689">
    <property type="term" value="F:carboxylic ester hydrolase activity"/>
    <property type="evidence" value="ECO:0007669"/>
    <property type="project" value="TreeGrafter"/>
</dbReference>
<dbReference type="AlphaFoldDB" id="A0A101I9U1"/>
<dbReference type="Pfam" id="PF00561">
    <property type="entry name" value="Abhydrolase_1"/>
    <property type="match status" value="1"/>
</dbReference>
<evidence type="ECO:0000256" key="1">
    <source>
        <dbReference type="SAM" id="SignalP"/>
    </source>
</evidence>
<dbReference type="PANTHER" id="PTHR43265">
    <property type="entry name" value="ESTERASE ESTD"/>
    <property type="match status" value="1"/>
</dbReference>
<dbReference type="InterPro" id="IPR000073">
    <property type="entry name" value="AB_hydrolase_1"/>
</dbReference>
<dbReference type="Proteomes" id="UP000055014">
    <property type="component" value="Unassembled WGS sequence"/>
</dbReference>
<feature type="signal peptide" evidence="1">
    <location>
        <begin position="1"/>
        <end position="26"/>
    </location>
</feature>
<proteinExistence type="predicted"/>
<protein>
    <submittedName>
        <fullName evidence="3">X-Pro dipeptidyl-peptidase (S15 family)</fullName>
    </submittedName>
</protein>
<evidence type="ECO:0000313" key="4">
    <source>
        <dbReference type="Proteomes" id="UP000055014"/>
    </source>
</evidence>
<accession>A0A101I9U1</accession>
<organism evidence="3 4">
    <name type="scientific">Mesotoga infera</name>
    <dbReference type="NCBI Taxonomy" id="1236046"/>
    <lineage>
        <taxon>Bacteria</taxon>
        <taxon>Thermotogati</taxon>
        <taxon>Thermotogota</taxon>
        <taxon>Thermotogae</taxon>
        <taxon>Kosmotogales</taxon>
        <taxon>Kosmotogaceae</taxon>
        <taxon>Mesotoga</taxon>
    </lineage>
</organism>
<dbReference type="EMBL" id="LGGW01000024">
    <property type="protein sequence ID" value="KUK90675.1"/>
    <property type="molecule type" value="Genomic_DNA"/>
</dbReference>
<sequence length="305" mass="33798">MRKHIFSRALLIILLFFLTVSSHATAARSSSVISKTAVHFFNEGQRINGILTEPEFLQNPAPVIILLHGFLGHMDDLPVHDSEESLFEMTARIFAEGGISSLRFDFRGSGTSEGEWKDTTFNKQVSDAISSISFLQSLENIDGNRIGVVGLSQGGLVAACLAARDSRVKSVALWSAVAIPVHTYSALLGKDSVDRAIEADSLEEITAEISWGGKTVLRKEFFDELFLIDPVAEIVSYDGPLLVVSGSKDNLVFPQPEVSRLFITYHKGVNRLLEQDSGHIFDLFERQDKVREIIEATLEWFKITL</sequence>
<dbReference type="InterPro" id="IPR029058">
    <property type="entry name" value="AB_hydrolase_fold"/>
</dbReference>
<gene>
    <name evidence="3" type="ORF">XE02_0440</name>
</gene>
<dbReference type="PANTHER" id="PTHR43265:SF1">
    <property type="entry name" value="ESTERASE ESTD"/>
    <property type="match status" value="1"/>
</dbReference>
<dbReference type="Gene3D" id="3.40.50.1820">
    <property type="entry name" value="alpha/beta hydrolase"/>
    <property type="match status" value="1"/>
</dbReference>
<dbReference type="SUPFAM" id="SSF53474">
    <property type="entry name" value="alpha/beta-Hydrolases"/>
    <property type="match status" value="1"/>
</dbReference>
<name>A0A101I9U1_9BACT</name>